<proteinExistence type="predicted"/>
<comment type="caution">
    <text evidence="3">The sequence shown here is derived from an EMBL/GenBank/DDBJ whole genome shotgun (WGS) entry which is preliminary data.</text>
</comment>
<accession>A0ABV8DCF4</accession>
<evidence type="ECO:0000256" key="2">
    <source>
        <dbReference type="SAM" id="Phobius"/>
    </source>
</evidence>
<dbReference type="Proteomes" id="UP001595693">
    <property type="component" value="Unassembled WGS sequence"/>
</dbReference>
<evidence type="ECO:0000313" key="3">
    <source>
        <dbReference type="EMBL" id="MFC3936050.1"/>
    </source>
</evidence>
<gene>
    <name evidence="3" type="ORF">ACFOW3_15670</name>
</gene>
<keyword evidence="4" id="KW-1185">Reference proteome</keyword>
<protein>
    <submittedName>
        <fullName evidence="3">Uncharacterized protein</fullName>
    </submittedName>
</protein>
<keyword evidence="2" id="KW-0812">Transmembrane</keyword>
<evidence type="ECO:0000256" key="1">
    <source>
        <dbReference type="SAM" id="MobiDB-lite"/>
    </source>
</evidence>
<evidence type="ECO:0000313" key="4">
    <source>
        <dbReference type="Proteomes" id="UP001595693"/>
    </source>
</evidence>
<name>A0ABV8DCF4_9BURK</name>
<keyword evidence="2" id="KW-1133">Transmembrane helix</keyword>
<keyword evidence="2" id="KW-0472">Membrane</keyword>
<sequence length="167" mass="18666">MIKLWYVGPVLGAVAVAASAYWWHTEKERWNPPQARRPDLPKVEPMPPVIKVRAKQAVERPLLWASRRPVAVEEKKTSLVTELLQARLTAVFESGKERVAILQRPDGSTLKITGETKPWRVESFDGRKALFVSADDQRVERPLEAGSAAAVKAGPIGDRLRRPATNQ</sequence>
<feature type="transmembrane region" description="Helical" evidence="2">
    <location>
        <begin position="6"/>
        <end position="23"/>
    </location>
</feature>
<feature type="region of interest" description="Disordered" evidence="1">
    <location>
        <begin position="142"/>
        <end position="167"/>
    </location>
</feature>
<reference evidence="4" key="1">
    <citation type="journal article" date="2019" name="Int. J. Syst. Evol. Microbiol.">
        <title>The Global Catalogue of Microorganisms (GCM) 10K type strain sequencing project: providing services to taxonomists for standard genome sequencing and annotation.</title>
        <authorList>
            <consortium name="The Broad Institute Genomics Platform"/>
            <consortium name="The Broad Institute Genome Sequencing Center for Infectious Disease"/>
            <person name="Wu L."/>
            <person name="Ma J."/>
        </authorList>
    </citation>
    <scope>NUCLEOTIDE SEQUENCE [LARGE SCALE GENOMIC DNA]</scope>
    <source>
        <strain evidence="4">CCUG 2113</strain>
    </source>
</reference>
<dbReference type="RefSeq" id="WP_238385547.1">
    <property type="nucleotide sequence ID" value="NZ_JAMXAX010000016.1"/>
</dbReference>
<organism evidence="3 4">
    <name type="scientific">Acidovorax facilis</name>
    <dbReference type="NCBI Taxonomy" id="12917"/>
    <lineage>
        <taxon>Bacteria</taxon>
        <taxon>Pseudomonadati</taxon>
        <taxon>Pseudomonadota</taxon>
        <taxon>Betaproteobacteria</taxon>
        <taxon>Burkholderiales</taxon>
        <taxon>Comamonadaceae</taxon>
        <taxon>Acidovorax</taxon>
    </lineage>
</organism>
<dbReference type="EMBL" id="JBHSAJ010000048">
    <property type="protein sequence ID" value="MFC3936050.1"/>
    <property type="molecule type" value="Genomic_DNA"/>
</dbReference>